<feature type="chain" id="PRO_5047207505" evidence="1">
    <location>
        <begin position="23"/>
        <end position="143"/>
    </location>
</feature>
<name>A0ABR2DGA1_9ROSI</name>
<reference evidence="2 3" key="1">
    <citation type="journal article" date="2024" name="G3 (Bethesda)">
        <title>Genome assembly of Hibiscus sabdariffa L. provides insights into metabolisms of medicinal natural products.</title>
        <authorList>
            <person name="Kim T."/>
        </authorList>
    </citation>
    <scope>NUCLEOTIDE SEQUENCE [LARGE SCALE GENOMIC DNA]</scope>
    <source>
        <strain evidence="2">TK-2024</strain>
        <tissue evidence="2">Old leaves</tissue>
    </source>
</reference>
<dbReference type="EMBL" id="JBBPBM010000028">
    <property type="protein sequence ID" value="KAK8537947.1"/>
    <property type="molecule type" value="Genomic_DNA"/>
</dbReference>
<accession>A0ABR2DGA1</accession>
<sequence>MEFARVLFDGILIPLLINMVVATMAAYSPPCGFKAIYNFGNLNSKTGAISAASFPDNGQMMKLSSKNQSTIVPQNKTIAESGLSPFSLNVQIFQFDQFKARTADLCRGKNDIAYGLQMVGNAQVLAVIPNMITQTGFTNLLHV</sequence>
<organism evidence="2 3">
    <name type="scientific">Hibiscus sabdariffa</name>
    <name type="common">roselle</name>
    <dbReference type="NCBI Taxonomy" id="183260"/>
    <lineage>
        <taxon>Eukaryota</taxon>
        <taxon>Viridiplantae</taxon>
        <taxon>Streptophyta</taxon>
        <taxon>Embryophyta</taxon>
        <taxon>Tracheophyta</taxon>
        <taxon>Spermatophyta</taxon>
        <taxon>Magnoliopsida</taxon>
        <taxon>eudicotyledons</taxon>
        <taxon>Gunneridae</taxon>
        <taxon>Pentapetalae</taxon>
        <taxon>rosids</taxon>
        <taxon>malvids</taxon>
        <taxon>Malvales</taxon>
        <taxon>Malvaceae</taxon>
        <taxon>Malvoideae</taxon>
        <taxon>Hibiscus</taxon>
    </lineage>
</organism>
<feature type="signal peptide" evidence="1">
    <location>
        <begin position="1"/>
        <end position="22"/>
    </location>
</feature>
<proteinExistence type="predicted"/>
<evidence type="ECO:0000313" key="3">
    <source>
        <dbReference type="Proteomes" id="UP001472677"/>
    </source>
</evidence>
<gene>
    <name evidence="2" type="ORF">V6N12_044088</name>
</gene>
<dbReference type="Proteomes" id="UP001472677">
    <property type="component" value="Unassembled WGS sequence"/>
</dbReference>
<protein>
    <submittedName>
        <fullName evidence="2">Uncharacterized protein</fullName>
    </submittedName>
</protein>
<keyword evidence="1" id="KW-0732">Signal</keyword>
<evidence type="ECO:0000313" key="2">
    <source>
        <dbReference type="EMBL" id="KAK8537947.1"/>
    </source>
</evidence>
<comment type="caution">
    <text evidence="2">The sequence shown here is derived from an EMBL/GenBank/DDBJ whole genome shotgun (WGS) entry which is preliminary data.</text>
</comment>
<keyword evidence="3" id="KW-1185">Reference proteome</keyword>
<evidence type="ECO:0000256" key="1">
    <source>
        <dbReference type="SAM" id="SignalP"/>
    </source>
</evidence>